<dbReference type="EMBL" id="CP007140">
    <property type="protein sequence ID" value="AJC72630.1"/>
    <property type="molecule type" value="Genomic_DNA"/>
</dbReference>
<organism evidence="1 2">
    <name type="scientific">Thermococcus guaymasensis DSM 11113</name>
    <dbReference type="NCBI Taxonomy" id="1432656"/>
    <lineage>
        <taxon>Archaea</taxon>
        <taxon>Methanobacteriati</taxon>
        <taxon>Methanobacteriota</taxon>
        <taxon>Thermococci</taxon>
        <taxon>Thermococcales</taxon>
        <taxon>Thermococcaceae</taxon>
        <taxon>Thermococcus</taxon>
    </lineage>
</organism>
<proteinExistence type="predicted"/>
<dbReference type="KEGG" id="tgy:X802_01005"/>
<accession>A0A0X1KN34</accession>
<protein>
    <submittedName>
        <fullName evidence="1">Uncharacterized protein</fullName>
    </submittedName>
</protein>
<name>A0A0X1KN34_9EURY</name>
<gene>
    <name evidence="1" type="ORF">X802_01005</name>
</gene>
<dbReference type="PATRIC" id="fig|1432656.3.peg.199"/>
<sequence>MGRPGRPRKYGPVKRIGFELPYETYLEMERVRDGKTWAEFFIDLFDFAKTHGKFSQIQEV</sequence>
<reference evidence="1 2" key="1">
    <citation type="submission" date="2014-01" db="EMBL/GenBank/DDBJ databases">
        <title>Genome sequencing of Thermococcus guaymasensis.</title>
        <authorList>
            <person name="Zhang X."/>
            <person name="Alvare G."/>
            <person name="Fristensky B."/>
            <person name="Chen L."/>
            <person name="Suen T."/>
            <person name="Chen Q."/>
            <person name="Ma K."/>
        </authorList>
    </citation>
    <scope>NUCLEOTIDE SEQUENCE [LARGE SCALE GENOMIC DNA]</scope>
    <source>
        <strain evidence="1 2">DSM 11113</strain>
    </source>
</reference>
<dbReference type="RefSeq" id="WP_062370217.1">
    <property type="nucleotide sequence ID" value="NZ_CP007140.1"/>
</dbReference>
<evidence type="ECO:0000313" key="2">
    <source>
        <dbReference type="Proteomes" id="UP000062043"/>
    </source>
</evidence>
<dbReference type="GeneID" id="27134241"/>
<evidence type="ECO:0000313" key="1">
    <source>
        <dbReference type="EMBL" id="AJC72630.1"/>
    </source>
</evidence>
<dbReference type="Proteomes" id="UP000062043">
    <property type="component" value="Chromosome"/>
</dbReference>
<dbReference type="AlphaFoldDB" id="A0A0X1KN34"/>
<dbReference type="STRING" id="1432656.X802_01005"/>
<keyword evidence="2" id="KW-1185">Reference proteome</keyword>
<dbReference type="OrthoDB" id="373842at2157"/>